<feature type="compositionally biased region" description="Basic and acidic residues" evidence="4">
    <location>
        <begin position="949"/>
        <end position="969"/>
    </location>
</feature>
<sequence length="2174" mass="242212">MTRPTVFKGDETWPTVPRSEIRMRVSDLYAEGVQGQGVFKSQCQNPRTTWRRSFGRLAYHPQPEKLTAAHMSCILLSIEHQSDVTKLRGVNLTLTHLQTSVEGSAGSWLTFKNFNGCFQQNGNTLAAGIHRVIGRVSLSRGASLLVDKLTLEDEGWFECRILLLDRTTDEFQNGTWNFLSISGLGARIANHSIREMIRGSGLGSRIADHSIREMIRGSGLGSRIANHSIREMIRDPRSECCMYKTESRNSRSQSESLQRGLLYGHYMHSVSLQWFSPPVFIKTPPAFLEVMLGESLTLHCDAHGNPKPTIIWRKDGSDAKKQETIQVLNETLSLSKVTRETSGIYKCHVSNTEGNLTHTTQLQVKGPPIIIIPPEDTTMNMSQDAILQCQAEAYPSNLTYEWWKQGQNVYHIEILKSRVKIQVDGTLLISGLIPEDSGNYTCTPTNGLMTPPSASAYLKVKHPARVVRMPRETYLPVGMGGKIICPVQAEPPMLYVNWTKDGASLDLEQYPGWMVNSEGSVFITAANDDAVGMYTCTAYNSYGTMGQSEPTKVILKDPPSFRVSPRAEYLQEVGRELVIPCQSQGDPTPNITWNKVGPAPRSPFTVLTNGTLVLRPLSKDHQGTWECLASNLVATVSASTTILVLGTSPHAVTSVSVDPGITQANVSWEPGFDGGYTQKFTVWVKPTVRGKHEWASIPVPTSKTSMLVTGLQAATSYQFSVLAQNKLGSGPFSEIVTIRTLVAPTEAPTMVTTIAVLSPPTLLSANRTSLGVLLQWVPPLEESPPITSFVLQAKRGKGEWVTIDREIAVNVTELIVQGLVKDSNYELRLLSRRDKLVSAPSDSVVISTEGMEMYPAAPSLLAFVPEPLLAGVIGGVCFLFVAIILSLVTACVMNSRRRQRRRKKRDDIPSAFQKSSSPQAHSPSDSPDSVLKLKLCPPLNFFPNSSSSDRSDRSSFDKGSRSEYQDQRKQLLSSSSPPPHYTQFESHFGGSLSPTSAIESISRSPDGRFIIQPELENSTPTHIKKNLKKEFPQSPGRGSGGGSNNGSLKESSVSSERDRQIKMPSALTVDSPDPERPPHSPGRVKAMARNFSRHGCFYSDDEQGCSEALLERASFYSDCSEKRASDSLKKYRSASHREDPMIFPSLNRRARALERERLHHQTRYQPISGDSQLTEPSTMITQLDGERERDNLSKCLKLVKEREQMERELEHYTASRRAQANEREQRRAKSASPLRKWTGVESEDPIWKPQDLRHLRQKTRPSSLAQRVSDYRRGCYFGNTSSPMERLPSTSSTYIQWDISPVTSPTSQVPVQSLSEGNTPRSLYPHTHQQDIANLEDSTAEDVSHSPATQYTSLSLFSPTRNIPSHSQTNLSGARSRHPESHLEEEQELPTSTLVQEGWLQEKNTEKDSPAFRSTSPTHLSPQPSELHQVVPGEDRDTSPNLHYFDPRTQSVTDMEEVRAVQKDRLSRNPSGCSTLPYDHQKARGKGKVLVSEDSSSILPYGEQEKESIRARSRKSDKCVFSESPSRISPLTLLENEGENDQSNFSRMSESMKIKLAPQPARMSPLQTSTILEYLSLPGFIEMSVDDPVEVTESSESVEPSVEAETGTLLRDEPDVVPKSWEKHGQEHSEANISQHDHSTLNIPVEHAKPGPCSQLEARDTCGKPGTSDTSDKGFLPSKEKEKSSQPLLSHSSGSQKQDGTQRGPAQTLINTAKSMAAIVSKCPDSTSEQYQRPQAQGDQTNMISSRIYQAPVPFMKKSVSIGPCRTLSGVGQPRPFLKKSISLGSRWEHFENPRTYVSETCYRDEFPHPDIRLKSYSLGRTPGRYYPMSGPSWRGTVPFQPPSSYSLERRQHIEPPYHTPGPPIPDPPQHMESSLPSRRESDPRRQGAVFPDSSRWPLSYQETLRSVQHKYVPQDPSRNFGPTRPVARGDYLHPAEPRRCPLRPFLPRGYSWPSPYHASFPLREQDFPRQVDKGMGAVRGLTETEGRDIRGDGGRASYASQSSGRGSVGPYGHGHLRQSLSITPTLPSSPETTEESEMHRADKDVREQRSKRRNTSVDESYEWDAVEGSVDPDILEAMKMERTHAGFGRGRELRQDRPRSTAGLQDFQSKRLYSISPPLVSQPPQHRYNRSLSEARFNALRQEFQEYRRAQQSYSQDSCIPPDPDSDSSSALL</sequence>
<dbReference type="SMART" id="SM00408">
    <property type="entry name" value="IGc2"/>
    <property type="match status" value="4"/>
</dbReference>
<feature type="region of interest" description="Disordered" evidence="4">
    <location>
        <begin position="1354"/>
        <end position="1446"/>
    </location>
</feature>
<feature type="region of interest" description="Disordered" evidence="4">
    <location>
        <begin position="942"/>
        <end position="1000"/>
    </location>
</feature>
<feature type="compositionally biased region" description="Polar residues" evidence="4">
    <location>
        <begin position="1303"/>
        <end position="1321"/>
    </location>
</feature>
<feature type="domain" description="Ig-like" evidence="5">
    <location>
        <begin position="367"/>
        <end position="455"/>
    </location>
</feature>
<feature type="region of interest" description="Disordered" evidence="4">
    <location>
        <begin position="896"/>
        <end position="929"/>
    </location>
</feature>
<feature type="region of interest" description="Disordered" evidence="4">
    <location>
        <begin position="1854"/>
        <end position="1896"/>
    </location>
</feature>
<dbReference type="PROSITE" id="PS50853">
    <property type="entry name" value="FN3"/>
    <property type="match status" value="2"/>
</dbReference>
<dbReference type="EMBL" id="JACTAM010000008">
    <property type="protein sequence ID" value="KAI2662025.1"/>
    <property type="molecule type" value="Genomic_DNA"/>
</dbReference>
<feature type="compositionally biased region" description="Basic and acidic residues" evidence="4">
    <location>
        <begin position="2037"/>
        <end position="2049"/>
    </location>
</feature>
<organism evidence="7 8">
    <name type="scientific">Labeo rohita</name>
    <name type="common">Indian major carp</name>
    <name type="synonym">Cyprinus rohita</name>
    <dbReference type="NCBI Taxonomy" id="84645"/>
    <lineage>
        <taxon>Eukaryota</taxon>
        <taxon>Metazoa</taxon>
        <taxon>Chordata</taxon>
        <taxon>Craniata</taxon>
        <taxon>Vertebrata</taxon>
        <taxon>Euteleostomi</taxon>
        <taxon>Actinopterygii</taxon>
        <taxon>Neopterygii</taxon>
        <taxon>Teleostei</taxon>
        <taxon>Ostariophysi</taxon>
        <taxon>Cypriniformes</taxon>
        <taxon>Cyprinidae</taxon>
        <taxon>Labeoninae</taxon>
        <taxon>Labeonini</taxon>
        <taxon>Labeo</taxon>
    </lineage>
</organism>
<comment type="caution">
    <text evidence="7">The sequence shown here is derived from an EMBL/GenBank/DDBJ whole genome shotgun (WGS) entry which is preliminary data.</text>
</comment>
<dbReference type="InterPro" id="IPR003961">
    <property type="entry name" value="FN3_dom"/>
</dbReference>
<feature type="compositionally biased region" description="Polar residues" evidence="4">
    <location>
        <begin position="1412"/>
        <end position="1426"/>
    </location>
</feature>
<protein>
    <recommendedName>
        <fullName evidence="9">Turtle-like protein</fullName>
    </recommendedName>
</protein>
<evidence type="ECO:0000313" key="8">
    <source>
        <dbReference type="Proteomes" id="UP000830375"/>
    </source>
</evidence>
<dbReference type="PANTHER" id="PTHR44170">
    <property type="entry name" value="PROTEIN SIDEKICK"/>
    <property type="match status" value="1"/>
</dbReference>
<reference evidence="7 8" key="1">
    <citation type="submission" date="2022-01" db="EMBL/GenBank/DDBJ databases">
        <title>A high-quality chromosome-level genome assembly of rohu carp, Labeo rohita.</title>
        <authorList>
            <person name="Arick M.A. II"/>
            <person name="Hsu C.-Y."/>
            <person name="Magbanua Z."/>
            <person name="Pechanova O."/>
            <person name="Grover C."/>
            <person name="Miller E."/>
            <person name="Thrash A."/>
            <person name="Ezzel L."/>
            <person name="Alam S."/>
            <person name="Benzie J."/>
            <person name="Hamilton M."/>
            <person name="Karsi A."/>
            <person name="Lawrence M.L."/>
            <person name="Peterson D.G."/>
        </authorList>
    </citation>
    <scope>NUCLEOTIDE SEQUENCE [LARGE SCALE GENOMIC DNA]</scope>
    <source>
        <strain evidence="8">BAU-BD-2019</strain>
        <tissue evidence="7">Blood</tissue>
    </source>
</reference>
<dbReference type="PANTHER" id="PTHR44170:SF41">
    <property type="entry name" value="PROTEIN TURTLE HOMOLOG A"/>
    <property type="match status" value="1"/>
</dbReference>
<dbReference type="SUPFAM" id="SSF49265">
    <property type="entry name" value="Fibronectin type III"/>
    <property type="match status" value="1"/>
</dbReference>
<feature type="compositionally biased region" description="Low complexity" evidence="4">
    <location>
        <begin position="1591"/>
        <end position="1603"/>
    </location>
</feature>
<gene>
    <name evidence="7" type="ORF">H4Q32_007757</name>
</gene>
<feature type="compositionally biased region" description="Low complexity" evidence="4">
    <location>
        <begin position="1685"/>
        <end position="1696"/>
    </location>
</feature>
<evidence type="ECO:0000256" key="2">
    <source>
        <dbReference type="ARBA" id="ARBA00023157"/>
    </source>
</evidence>
<feature type="compositionally biased region" description="Low complexity" evidence="4">
    <location>
        <begin position="2020"/>
        <end position="2032"/>
    </location>
</feature>
<dbReference type="InterPro" id="IPR013783">
    <property type="entry name" value="Ig-like_fold"/>
</dbReference>
<feature type="compositionally biased region" description="Basic and acidic residues" evidence="4">
    <location>
        <begin position="1207"/>
        <end position="1227"/>
    </location>
</feature>
<feature type="compositionally biased region" description="Basic and acidic residues" evidence="4">
    <location>
        <begin position="1983"/>
        <end position="1994"/>
    </location>
</feature>
<feature type="region of interest" description="Disordered" evidence="4">
    <location>
        <begin position="1463"/>
        <end position="1488"/>
    </location>
</feature>
<dbReference type="PROSITE" id="PS50835">
    <property type="entry name" value="IG_LIKE"/>
    <property type="match status" value="4"/>
</dbReference>
<feature type="region of interest" description="Disordered" evidence="4">
    <location>
        <begin position="2149"/>
        <end position="2174"/>
    </location>
</feature>
<feature type="domain" description="Ig-like" evidence="5">
    <location>
        <begin position="463"/>
        <end position="554"/>
    </location>
</feature>
<keyword evidence="1" id="KW-0677">Repeat</keyword>
<feature type="compositionally biased region" description="Pro residues" evidence="4">
    <location>
        <begin position="1858"/>
        <end position="1869"/>
    </location>
</feature>
<feature type="domain" description="Fibronectin type-III" evidence="6">
    <location>
        <begin position="756"/>
        <end position="851"/>
    </location>
</feature>
<dbReference type="Gene3D" id="2.60.40.10">
    <property type="entry name" value="Immunoglobulins"/>
    <property type="match status" value="6"/>
</dbReference>
<feature type="compositionally biased region" description="Low complexity" evidence="4">
    <location>
        <begin position="915"/>
        <end position="929"/>
    </location>
</feature>
<name>A0ABQ8MH98_LABRO</name>
<evidence type="ECO:0000256" key="4">
    <source>
        <dbReference type="SAM" id="MobiDB-lite"/>
    </source>
</evidence>
<feature type="compositionally biased region" description="Basic and acidic residues" evidence="4">
    <location>
        <begin position="2087"/>
        <end position="2100"/>
    </location>
</feature>
<dbReference type="SUPFAM" id="SSF48726">
    <property type="entry name" value="Immunoglobulin"/>
    <property type="match status" value="4"/>
</dbReference>
<feature type="region of interest" description="Disordered" evidence="4">
    <location>
        <begin position="2087"/>
        <end position="2111"/>
    </location>
</feature>
<dbReference type="Proteomes" id="UP000830375">
    <property type="component" value="Unassembled WGS sequence"/>
</dbReference>
<accession>A0ABQ8MH98</accession>
<feature type="compositionally biased region" description="Polar residues" evidence="4">
    <location>
        <begin position="1354"/>
        <end position="1373"/>
    </location>
</feature>
<evidence type="ECO:0000256" key="1">
    <source>
        <dbReference type="ARBA" id="ARBA00022737"/>
    </source>
</evidence>
<dbReference type="InterPro" id="IPR007110">
    <property type="entry name" value="Ig-like_dom"/>
</dbReference>
<feature type="region of interest" description="Disordered" evidence="4">
    <location>
        <begin position="1589"/>
        <end position="1705"/>
    </location>
</feature>
<feature type="domain" description="Fibronectin type-III" evidence="6">
    <location>
        <begin position="648"/>
        <end position="743"/>
    </location>
</feature>
<keyword evidence="3" id="KW-0393">Immunoglobulin domain</keyword>
<dbReference type="SMART" id="SM00409">
    <property type="entry name" value="IG"/>
    <property type="match status" value="5"/>
</dbReference>
<dbReference type="InterPro" id="IPR003599">
    <property type="entry name" value="Ig_sub"/>
</dbReference>
<evidence type="ECO:0000256" key="3">
    <source>
        <dbReference type="ARBA" id="ARBA00023319"/>
    </source>
</evidence>
<dbReference type="InterPro" id="IPR036116">
    <property type="entry name" value="FN3_sf"/>
</dbReference>
<evidence type="ECO:0000313" key="7">
    <source>
        <dbReference type="EMBL" id="KAI2662025.1"/>
    </source>
</evidence>
<feature type="domain" description="Ig-like" evidence="5">
    <location>
        <begin position="559"/>
        <end position="643"/>
    </location>
</feature>
<proteinExistence type="predicted"/>
<feature type="compositionally biased region" description="Basic and acidic residues" evidence="4">
    <location>
        <begin position="1610"/>
        <end position="1639"/>
    </location>
</feature>
<dbReference type="Pfam" id="PF00041">
    <property type="entry name" value="fn3"/>
    <property type="match status" value="2"/>
</dbReference>
<dbReference type="InterPro" id="IPR003598">
    <property type="entry name" value="Ig_sub2"/>
</dbReference>
<dbReference type="InterPro" id="IPR036179">
    <property type="entry name" value="Ig-like_dom_sf"/>
</dbReference>
<dbReference type="CDD" id="cd00096">
    <property type="entry name" value="Ig"/>
    <property type="match status" value="2"/>
</dbReference>
<evidence type="ECO:0000259" key="5">
    <source>
        <dbReference type="PROSITE" id="PS50835"/>
    </source>
</evidence>
<dbReference type="SMART" id="SM00060">
    <property type="entry name" value="FN3"/>
    <property type="match status" value="2"/>
</dbReference>
<feature type="region of interest" description="Disordered" evidence="4">
    <location>
        <begin position="1207"/>
        <end position="1242"/>
    </location>
</feature>
<evidence type="ECO:0008006" key="9">
    <source>
        <dbReference type="Google" id="ProtNLM"/>
    </source>
</evidence>
<dbReference type="Pfam" id="PF13927">
    <property type="entry name" value="Ig_3"/>
    <property type="match status" value="3"/>
</dbReference>
<feature type="domain" description="Ig-like" evidence="5">
    <location>
        <begin position="278"/>
        <end position="363"/>
    </location>
</feature>
<keyword evidence="2" id="KW-1015">Disulfide bond</keyword>
<keyword evidence="8" id="KW-1185">Reference proteome</keyword>
<evidence type="ECO:0000259" key="6">
    <source>
        <dbReference type="PROSITE" id="PS50853"/>
    </source>
</evidence>
<feature type="region of interest" description="Disordered" evidence="4">
    <location>
        <begin position="1303"/>
        <end position="1325"/>
    </location>
</feature>
<feature type="region of interest" description="Disordered" evidence="4">
    <location>
        <begin position="1977"/>
        <end position="2061"/>
    </location>
</feature>
<dbReference type="CDD" id="cd00063">
    <property type="entry name" value="FN3"/>
    <property type="match status" value="2"/>
</dbReference>
<feature type="region of interest" description="Disordered" evidence="4">
    <location>
        <begin position="1028"/>
        <end position="1084"/>
    </location>
</feature>